<keyword evidence="3 5" id="KW-1133">Transmembrane helix</keyword>
<dbReference type="AlphaFoldDB" id="A0A090PYV0"/>
<accession>A0A090PYV0</accession>
<feature type="transmembrane region" description="Helical" evidence="5">
    <location>
        <begin position="154"/>
        <end position="173"/>
    </location>
</feature>
<dbReference type="GO" id="GO:0016020">
    <property type="term" value="C:membrane"/>
    <property type="evidence" value="ECO:0007669"/>
    <property type="project" value="UniProtKB-SubCell"/>
</dbReference>
<dbReference type="PANTHER" id="PTHR37422:SF13">
    <property type="entry name" value="LIPOPOLYSACCHARIDE BIOSYNTHESIS PROTEIN PA4999-RELATED"/>
    <property type="match status" value="1"/>
</dbReference>
<protein>
    <recommendedName>
        <fullName evidence="6">O-antigen ligase-related domain-containing protein</fullName>
    </recommendedName>
</protein>
<evidence type="ECO:0000256" key="5">
    <source>
        <dbReference type="SAM" id="Phobius"/>
    </source>
</evidence>
<gene>
    <name evidence="7" type="ORF">JCM19294_2727</name>
</gene>
<dbReference type="InterPro" id="IPR051533">
    <property type="entry name" value="WaaL-like"/>
</dbReference>
<comment type="subcellular location">
    <subcellularLocation>
        <location evidence="1">Membrane</location>
        <topology evidence="1">Multi-pass membrane protein</topology>
    </subcellularLocation>
</comment>
<evidence type="ECO:0000256" key="4">
    <source>
        <dbReference type="ARBA" id="ARBA00023136"/>
    </source>
</evidence>
<keyword evidence="2 5" id="KW-0812">Transmembrane</keyword>
<proteinExistence type="predicted"/>
<dbReference type="eggNOG" id="COG3307">
    <property type="taxonomic scope" value="Bacteria"/>
</dbReference>
<dbReference type="PANTHER" id="PTHR37422">
    <property type="entry name" value="TEICHURONIC ACID BIOSYNTHESIS PROTEIN TUAE"/>
    <property type="match status" value="1"/>
</dbReference>
<dbReference type="InterPro" id="IPR007016">
    <property type="entry name" value="O-antigen_ligase-rel_domated"/>
</dbReference>
<organism evidence="7 8">
    <name type="scientific">Nonlabens tegetincola</name>
    <dbReference type="NCBI Taxonomy" id="323273"/>
    <lineage>
        <taxon>Bacteria</taxon>
        <taxon>Pseudomonadati</taxon>
        <taxon>Bacteroidota</taxon>
        <taxon>Flavobacteriia</taxon>
        <taxon>Flavobacteriales</taxon>
        <taxon>Flavobacteriaceae</taxon>
        <taxon>Nonlabens</taxon>
    </lineage>
</organism>
<evidence type="ECO:0000313" key="8">
    <source>
        <dbReference type="Proteomes" id="UP000029221"/>
    </source>
</evidence>
<feature type="domain" description="O-antigen ligase-related" evidence="6">
    <location>
        <begin position="112"/>
        <end position="280"/>
    </location>
</feature>
<evidence type="ECO:0000256" key="3">
    <source>
        <dbReference type="ARBA" id="ARBA00022989"/>
    </source>
</evidence>
<dbReference type="STRING" id="319236.BST91_11145"/>
<feature type="transmembrane region" description="Helical" evidence="5">
    <location>
        <begin position="268"/>
        <end position="288"/>
    </location>
</feature>
<feature type="transmembrane region" description="Helical" evidence="5">
    <location>
        <begin position="112"/>
        <end position="142"/>
    </location>
</feature>
<dbReference type="Pfam" id="PF04932">
    <property type="entry name" value="Wzy_C"/>
    <property type="match status" value="1"/>
</dbReference>
<sequence length="351" mass="40346">MEKRMSMLLFPVILIGSPIKINFKKVLTYYSILFTCLLVVLLIRFLVIEPELVSKYLKGIHLWEMGYSFANSTGVHAPALNMHVAFLVVVNTYLAIRYLIESSWKILNYRTLLFLISVFLLLIINTRLAVANAFIGIFLVLFLELFKKVSRKKLVTVTASTLAVLILMVFAFAKAFPYITKKYTTVTFAHMDKVGKLDDFENPEGEVFNSFVTRVSIWKTAWERAQQDIWIGVGAADGKDELNQAYLDTDQQFLAKYKFPTHNQYLDFLLKFGLLGLLAVLLYVLNILWLGWRLQHSVVLFFFVLFFTSNLTDDFLIRYDGITFSALWISIFSALFIKNDCSTSQSIEKSS</sequence>
<name>A0A090PYV0_9FLAO</name>
<evidence type="ECO:0000313" key="7">
    <source>
        <dbReference type="EMBL" id="GAK95945.1"/>
    </source>
</evidence>
<keyword evidence="8" id="KW-1185">Reference proteome</keyword>
<evidence type="ECO:0000256" key="1">
    <source>
        <dbReference type="ARBA" id="ARBA00004141"/>
    </source>
</evidence>
<feature type="transmembrane region" description="Helical" evidence="5">
    <location>
        <begin position="80"/>
        <end position="100"/>
    </location>
</feature>
<dbReference type="Proteomes" id="UP000029221">
    <property type="component" value="Unassembled WGS sequence"/>
</dbReference>
<comment type="caution">
    <text evidence="7">The sequence shown here is derived from an EMBL/GenBank/DDBJ whole genome shotgun (WGS) entry which is preliminary data.</text>
</comment>
<feature type="transmembrane region" description="Helical" evidence="5">
    <location>
        <begin position="319"/>
        <end position="337"/>
    </location>
</feature>
<keyword evidence="4 5" id="KW-0472">Membrane</keyword>
<reference evidence="7" key="1">
    <citation type="journal article" date="2014" name="Genome Announc.">
        <title>Draft Genome Sequences of Marine Flavobacterium Nonlabens Strains NR17, NR24, NR27, NR32, NR33, and Ara13.</title>
        <authorList>
            <person name="Nakanishi M."/>
            <person name="Meirelles P."/>
            <person name="Suzuki R."/>
            <person name="Takatani N."/>
            <person name="Mino S."/>
            <person name="Suda W."/>
            <person name="Oshima K."/>
            <person name="Hattori M."/>
            <person name="Ohkuma M."/>
            <person name="Hosokawa M."/>
            <person name="Miyashita K."/>
            <person name="Thompson F.L."/>
            <person name="Niwa A."/>
            <person name="Sawabe T."/>
            <person name="Sawabe T."/>
        </authorList>
    </citation>
    <scope>NUCLEOTIDE SEQUENCE [LARGE SCALE GENOMIC DNA]</scope>
    <source>
        <strain evidence="7">JCM 19294</strain>
    </source>
</reference>
<dbReference type="EMBL" id="BBML01000001">
    <property type="protein sequence ID" value="GAK95945.1"/>
    <property type="molecule type" value="Genomic_DNA"/>
</dbReference>
<feature type="transmembrane region" description="Helical" evidence="5">
    <location>
        <begin position="27"/>
        <end position="47"/>
    </location>
</feature>
<evidence type="ECO:0000256" key="2">
    <source>
        <dbReference type="ARBA" id="ARBA00022692"/>
    </source>
</evidence>
<evidence type="ECO:0000259" key="6">
    <source>
        <dbReference type="Pfam" id="PF04932"/>
    </source>
</evidence>